<sequence length="122" mass="12302">MIRSTAAVAASTSVSGWVALRRAAIGAGLALAVCLLIGAVGRPIGSLLEPTVIIWSVGALYSGFDRHRRLACAAAGTTAVLLWLGVGQVLNAGLPGHVTRTAVGILAGSQVYALVTRVGRDG</sequence>
<evidence type="ECO:0000313" key="3">
    <source>
        <dbReference type="Proteomes" id="UP000198415"/>
    </source>
</evidence>
<evidence type="ECO:0000313" key="2">
    <source>
        <dbReference type="EMBL" id="SNR83627.1"/>
    </source>
</evidence>
<dbReference type="Proteomes" id="UP000198415">
    <property type="component" value="Unassembled WGS sequence"/>
</dbReference>
<dbReference type="AlphaFoldDB" id="A0A238ZJU0"/>
<feature type="transmembrane region" description="Helical" evidence="1">
    <location>
        <begin position="23"/>
        <end position="41"/>
    </location>
</feature>
<keyword evidence="1" id="KW-1133">Transmembrane helix</keyword>
<keyword evidence="3" id="KW-1185">Reference proteome</keyword>
<protein>
    <submittedName>
        <fullName evidence="2">Uncharacterized protein</fullName>
    </submittedName>
</protein>
<accession>A0A238ZJU0</accession>
<keyword evidence="1" id="KW-0812">Transmembrane</keyword>
<evidence type="ECO:0000256" key="1">
    <source>
        <dbReference type="SAM" id="Phobius"/>
    </source>
</evidence>
<feature type="transmembrane region" description="Helical" evidence="1">
    <location>
        <begin position="71"/>
        <end position="90"/>
    </location>
</feature>
<feature type="transmembrane region" description="Helical" evidence="1">
    <location>
        <begin position="47"/>
        <end position="64"/>
    </location>
</feature>
<organism evidence="2 3">
    <name type="scientific">Actinoplanes regularis</name>
    <dbReference type="NCBI Taxonomy" id="52697"/>
    <lineage>
        <taxon>Bacteria</taxon>
        <taxon>Bacillati</taxon>
        <taxon>Actinomycetota</taxon>
        <taxon>Actinomycetes</taxon>
        <taxon>Micromonosporales</taxon>
        <taxon>Micromonosporaceae</taxon>
        <taxon>Actinoplanes</taxon>
    </lineage>
</organism>
<proteinExistence type="predicted"/>
<dbReference type="RefSeq" id="WP_089294304.1">
    <property type="nucleotide sequence ID" value="NZ_BOMU01000054.1"/>
</dbReference>
<reference evidence="2 3" key="1">
    <citation type="submission" date="2017-06" db="EMBL/GenBank/DDBJ databases">
        <authorList>
            <person name="Kim H.J."/>
            <person name="Triplett B.A."/>
        </authorList>
    </citation>
    <scope>NUCLEOTIDE SEQUENCE [LARGE SCALE GENOMIC DNA]</scope>
    <source>
        <strain evidence="2 3">DSM 43151</strain>
    </source>
</reference>
<keyword evidence="1" id="KW-0472">Membrane</keyword>
<dbReference type="EMBL" id="FZNR01000006">
    <property type="protein sequence ID" value="SNR83627.1"/>
    <property type="molecule type" value="Genomic_DNA"/>
</dbReference>
<name>A0A238ZJU0_9ACTN</name>
<gene>
    <name evidence="2" type="ORF">SAMN06264365_10689</name>
</gene>